<name>A0A1H7XJI7_9FLAO</name>
<sequence length="346" mass="40237">MEINFNDDKITEESYEKPIKKRRWDRWIYFAVLLLIAFSVLKWLISSWIFDYADGFLKQQQFDVKFTTDIRILNYYAKEGSPIKKGDTLFSYEFYDTNIRRNSLQDSLKNLVDNTTFENHLASISAQVLKKRGLVADLKKRVAFWESEKKRKEKLVYIDQITPNELANVDRSIDDLKYEIASLNADIKALNDEIEKTSLINNHKNLLASEENRASTIQNYYVSPINGNTDRFRVTDGQVAYKSDIITSIVRKRQFVQAYIDISDLDEFHEGDHVAIKLPYGFNKTLTGQVKKIYSISEIKDNTLINKTLNDNKYGVVIDIVPIDGKSWEAVKISNIPVKVRKLKFT</sequence>
<evidence type="ECO:0000256" key="2">
    <source>
        <dbReference type="ARBA" id="ARBA00023054"/>
    </source>
</evidence>
<keyword evidence="4" id="KW-0812">Transmembrane</keyword>
<evidence type="ECO:0000256" key="4">
    <source>
        <dbReference type="SAM" id="Phobius"/>
    </source>
</evidence>
<feature type="coiled-coil region" evidence="3">
    <location>
        <begin position="135"/>
        <end position="200"/>
    </location>
</feature>
<protein>
    <submittedName>
        <fullName evidence="5">Multidrug resistance efflux pump</fullName>
    </submittedName>
</protein>
<evidence type="ECO:0000256" key="1">
    <source>
        <dbReference type="ARBA" id="ARBA00004196"/>
    </source>
</evidence>
<organism evidence="5 6">
    <name type="scientific">Chryseobacterium taichungense</name>
    <dbReference type="NCBI Taxonomy" id="295069"/>
    <lineage>
        <taxon>Bacteria</taxon>
        <taxon>Pseudomonadati</taxon>
        <taxon>Bacteroidota</taxon>
        <taxon>Flavobacteriia</taxon>
        <taxon>Flavobacteriales</taxon>
        <taxon>Weeksellaceae</taxon>
        <taxon>Chryseobacterium group</taxon>
        <taxon>Chryseobacterium</taxon>
    </lineage>
</organism>
<comment type="subcellular location">
    <subcellularLocation>
        <location evidence="1">Cell envelope</location>
    </subcellularLocation>
</comment>
<keyword evidence="2 3" id="KW-0175">Coiled coil</keyword>
<dbReference type="Proteomes" id="UP000199450">
    <property type="component" value="Unassembled WGS sequence"/>
</dbReference>
<feature type="transmembrane region" description="Helical" evidence="4">
    <location>
        <begin position="27"/>
        <end position="50"/>
    </location>
</feature>
<dbReference type="AlphaFoldDB" id="A0A1H7XJI7"/>
<keyword evidence="4" id="KW-1133">Transmembrane helix</keyword>
<dbReference type="RefSeq" id="WP_089999098.1">
    <property type="nucleotide sequence ID" value="NZ_FOBV01000002.1"/>
</dbReference>
<dbReference type="PANTHER" id="PTHR32347:SF23">
    <property type="entry name" value="BLL5650 PROTEIN"/>
    <property type="match status" value="1"/>
</dbReference>
<dbReference type="InterPro" id="IPR050465">
    <property type="entry name" value="UPF0194_transport"/>
</dbReference>
<dbReference type="OrthoDB" id="1229255at2"/>
<evidence type="ECO:0000313" key="5">
    <source>
        <dbReference type="EMBL" id="SEM33337.1"/>
    </source>
</evidence>
<evidence type="ECO:0000313" key="6">
    <source>
        <dbReference type="Proteomes" id="UP000199450"/>
    </source>
</evidence>
<dbReference type="EMBL" id="FOBV01000002">
    <property type="protein sequence ID" value="SEM33337.1"/>
    <property type="molecule type" value="Genomic_DNA"/>
</dbReference>
<accession>A0A1H7XJI7</accession>
<reference evidence="6" key="1">
    <citation type="submission" date="2016-10" db="EMBL/GenBank/DDBJ databases">
        <authorList>
            <person name="Varghese N."/>
            <person name="Submissions S."/>
        </authorList>
    </citation>
    <scope>NUCLEOTIDE SEQUENCE [LARGE SCALE GENOMIC DNA]</scope>
    <source>
        <strain evidence="6">DSM 17453</strain>
    </source>
</reference>
<dbReference type="STRING" id="295069.SAMN05421856_102454"/>
<keyword evidence="4" id="KW-0472">Membrane</keyword>
<proteinExistence type="predicted"/>
<keyword evidence="6" id="KW-1185">Reference proteome</keyword>
<dbReference type="PANTHER" id="PTHR32347">
    <property type="entry name" value="EFFLUX SYSTEM COMPONENT YKNX-RELATED"/>
    <property type="match status" value="1"/>
</dbReference>
<dbReference type="GO" id="GO:0030313">
    <property type="term" value="C:cell envelope"/>
    <property type="evidence" value="ECO:0007669"/>
    <property type="project" value="UniProtKB-SubCell"/>
</dbReference>
<gene>
    <name evidence="5" type="ORF">SAMN05421856_102454</name>
</gene>
<evidence type="ECO:0000256" key="3">
    <source>
        <dbReference type="SAM" id="Coils"/>
    </source>
</evidence>